<accession>A0A7F5R8Y2</accession>
<dbReference type="RefSeq" id="XP_025832415.1">
    <property type="nucleotide sequence ID" value="XM_025976630.1"/>
</dbReference>
<name>A0A7F5R8Y2_AGRPL</name>
<gene>
    <name evidence="2" type="primary">LOC108732802</name>
</gene>
<keyword evidence="1" id="KW-1185">Reference proteome</keyword>
<sequence length="155" mass="18343">MLKNIAQENTDLDYYSSRKIDPDNPKHVAIREYAKNLYDHRPCSDIPSDGVELVRVLARDRNMPRKYSLSSTDVTKVMENRVECDNEYFHNLQSQVDERREKIKSSILEDFEKSKQHFNTWDSFWGRPGHGAPLETRKKIRLDTLLFPHKRSSNF</sequence>
<dbReference type="KEGG" id="apln:108732802"/>
<dbReference type="GeneID" id="108732802"/>
<protein>
    <submittedName>
        <fullName evidence="2">Uncharacterized protein LOC108732802</fullName>
    </submittedName>
</protein>
<reference evidence="2" key="1">
    <citation type="submission" date="2025-08" db="UniProtKB">
        <authorList>
            <consortium name="RefSeq"/>
        </authorList>
    </citation>
    <scope>IDENTIFICATION</scope>
    <source>
        <tissue evidence="2">Entire body</tissue>
    </source>
</reference>
<evidence type="ECO:0000313" key="1">
    <source>
        <dbReference type="Proteomes" id="UP000192223"/>
    </source>
</evidence>
<dbReference type="OrthoDB" id="8185397at2759"/>
<dbReference type="InParanoid" id="A0A7F5R8Y2"/>
<dbReference type="AlphaFoldDB" id="A0A7F5R8Y2"/>
<dbReference type="Proteomes" id="UP000192223">
    <property type="component" value="Unplaced"/>
</dbReference>
<evidence type="ECO:0000313" key="2">
    <source>
        <dbReference type="RefSeq" id="XP_025832415.1"/>
    </source>
</evidence>
<proteinExistence type="predicted"/>
<organism evidence="1 2">
    <name type="scientific">Agrilus planipennis</name>
    <name type="common">Emerald ash borer</name>
    <name type="synonym">Agrilus marcopoli</name>
    <dbReference type="NCBI Taxonomy" id="224129"/>
    <lineage>
        <taxon>Eukaryota</taxon>
        <taxon>Metazoa</taxon>
        <taxon>Ecdysozoa</taxon>
        <taxon>Arthropoda</taxon>
        <taxon>Hexapoda</taxon>
        <taxon>Insecta</taxon>
        <taxon>Pterygota</taxon>
        <taxon>Neoptera</taxon>
        <taxon>Endopterygota</taxon>
        <taxon>Coleoptera</taxon>
        <taxon>Polyphaga</taxon>
        <taxon>Elateriformia</taxon>
        <taxon>Buprestoidea</taxon>
        <taxon>Buprestidae</taxon>
        <taxon>Agrilinae</taxon>
        <taxon>Agrilus</taxon>
    </lineage>
</organism>